<keyword evidence="1" id="KW-0812">Transmembrane</keyword>
<keyword evidence="1" id="KW-0472">Membrane</keyword>
<comment type="caution">
    <text evidence="2">The sequence shown here is derived from an EMBL/GenBank/DDBJ whole genome shotgun (WGS) entry which is preliminary data.</text>
</comment>
<evidence type="ECO:0000256" key="1">
    <source>
        <dbReference type="SAM" id="Phobius"/>
    </source>
</evidence>
<accession>A0A8I1HUP2</accession>
<dbReference type="GO" id="GO:0098662">
    <property type="term" value="P:inorganic cation transmembrane transport"/>
    <property type="evidence" value="ECO:0007669"/>
    <property type="project" value="InterPro"/>
</dbReference>
<keyword evidence="1" id="KW-1133">Transmembrane helix</keyword>
<dbReference type="EMBL" id="JAEHFL010000004">
    <property type="protein sequence ID" value="MBK3427575.1"/>
    <property type="molecule type" value="Genomic_DNA"/>
</dbReference>
<dbReference type="AlphaFoldDB" id="A0A8I1HUP2"/>
<organism evidence="2 3">
    <name type="scientific">Corynebacterium tuberculostearicum</name>
    <dbReference type="NCBI Taxonomy" id="38304"/>
    <lineage>
        <taxon>Bacteria</taxon>
        <taxon>Bacillati</taxon>
        <taxon>Actinomycetota</taxon>
        <taxon>Actinomycetes</taxon>
        <taxon>Mycobacteriales</taxon>
        <taxon>Corynebacteriaceae</taxon>
        <taxon>Corynebacterium</taxon>
    </lineage>
</organism>
<feature type="transmembrane region" description="Helical" evidence="1">
    <location>
        <begin position="69"/>
        <end position="90"/>
    </location>
</feature>
<reference evidence="2 3" key="1">
    <citation type="submission" date="2020-12" db="EMBL/GenBank/DDBJ databases">
        <title>Draft genome sequence of the commensal strain Corynebacterium tuberculostearicum MFP09/CIP 102622 isolated from human skin.</title>
        <authorList>
            <person name="Boukerb A.M."/>
            <person name="Janvier X."/>
            <person name="Feuilloley M.G.J."/>
            <person name="Groboillot A."/>
        </authorList>
    </citation>
    <scope>NUCLEOTIDE SEQUENCE [LARGE SCALE GENOMIC DNA]</scope>
    <source>
        <strain evidence="2 3">CIP 102622</strain>
    </source>
</reference>
<dbReference type="NCBIfam" id="NF009318">
    <property type="entry name" value="PRK12674.2-3"/>
    <property type="match status" value="1"/>
</dbReference>
<proteinExistence type="predicted"/>
<evidence type="ECO:0000313" key="3">
    <source>
        <dbReference type="Proteomes" id="UP000603369"/>
    </source>
</evidence>
<name>A0A8I1HUP2_9CORY</name>
<sequence>MAISEIIASVLLIIATLLVVATVVSLWRAPDALTRANLLGPTVGLAVPLIIVAKLVVDFGRDGFSLWLLIQALIACFGVWIIGSVGSFYLGRSIYGVTVTDVKHAKHTNKEVQTVQAKEDDI</sequence>
<keyword evidence="3" id="KW-1185">Reference proteome</keyword>
<gene>
    <name evidence="2" type="ORF">JDP02_03485</name>
</gene>
<dbReference type="GO" id="GO:0015297">
    <property type="term" value="F:antiporter activity"/>
    <property type="evidence" value="ECO:0007669"/>
    <property type="project" value="InterPro"/>
</dbReference>
<dbReference type="Proteomes" id="UP000603369">
    <property type="component" value="Unassembled WGS sequence"/>
</dbReference>
<evidence type="ECO:0000313" key="2">
    <source>
        <dbReference type="EMBL" id="MBK3427575.1"/>
    </source>
</evidence>
<feature type="transmembrane region" description="Helical" evidence="1">
    <location>
        <begin position="38"/>
        <end position="57"/>
    </location>
</feature>
<dbReference type="InterPro" id="IPR005133">
    <property type="entry name" value="PhaG_MnhG_YufB"/>
</dbReference>
<dbReference type="RefSeq" id="WP_200435484.1">
    <property type="nucleotide sequence ID" value="NZ_JAEHFL010000004.1"/>
</dbReference>
<feature type="transmembrane region" description="Helical" evidence="1">
    <location>
        <begin position="6"/>
        <end position="26"/>
    </location>
</feature>
<dbReference type="Pfam" id="PF03334">
    <property type="entry name" value="PhaG_MnhG_YufB"/>
    <property type="match status" value="1"/>
</dbReference>
<protein>
    <submittedName>
        <fullName evidence="2">Na+/H+ antiporter subunit G</fullName>
    </submittedName>
</protein>